<gene>
    <name evidence="2" type="ORF">SAMN04515678_102262</name>
</gene>
<dbReference type="InterPro" id="IPR027417">
    <property type="entry name" value="P-loop_NTPase"/>
</dbReference>
<dbReference type="SUPFAM" id="SSF52540">
    <property type="entry name" value="P-loop containing nucleoside triphosphate hydrolases"/>
    <property type="match status" value="1"/>
</dbReference>
<reference evidence="2 3" key="1">
    <citation type="submission" date="2016-10" db="EMBL/GenBank/DDBJ databases">
        <authorList>
            <person name="Varghese N."/>
            <person name="Submissions S."/>
        </authorList>
    </citation>
    <scope>NUCLEOTIDE SEQUENCE [LARGE SCALE GENOMIC DNA]</scope>
    <source>
        <strain evidence="3">YIM D21,KCTC 23444,ACCC 10710</strain>
    </source>
</reference>
<keyword evidence="3" id="KW-1185">Reference proteome</keyword>
<dbReference type="InterPro" id="IPR011604">
    <property type="entry name" value="PDDEXK-like_dom_sf"/>
</dbReference>
<accession>A0A1I1UBE3</accession>
<dbReference type="InterPro" id="IPR014153">
    <property type="entry name" value="Ds_break_AddB"/>
</dbReference>
<sequence length="991" mass="107505">MIFPPEDGPRIFALAPGVDFPRAVVDGLRARYAGTPPEAIARAEVIVNTQRMKRRIEAIFAEGPAGFLPRITRLDSPGDPAVAATLAPAVPPLRRRLELTALVSRLLDAEPDLAPRAALFDLADSLAALMEEMQIEGVAPETISGLDVSDQSGHWARSLRFVEIVQHYFDVSSPADPAALQARIADARIAAWQAAPPEHPVIVAGSTGSRGTTLRLMAAVARLPQGALILPGFDGDLPRHVWDQLTDAMPRADHTQPGEDHPQFRFSRLFERLGLSPQDVRPWTDAAPPAPARNRLVSLALRPAPVTDQWLSEGPTLGDLGAATEGMTLVEAPTRRDEAQAIALRLRAAAEDGEDAALVTPDRMLTRQVSAALGRWGIVPDDSAGVPGQLTPPGRLLRHAAQLCAAPLSAEALITVLKHPLAHAGDPADHHGLLRQRLELFLRGERLGRGLVQQSIPYPEAAHLRAFGTAFGAEAWAEWVIATFCQPPVEGRHPLPGWVEAHIARTEAIVAGPAGDPAPLWDKEAGRAVREAMEALRAEAEHGADLSARDYAALVDAVLRRVEVRQSDTVHPHIRIWGTLEARVTGGDLLILGALNDGTWPEMPQPDPWLNRRMRADAGLLLPERRIGLSAHDFQQAVAGQEVWLTRSKKSDDAETVPSRWLNRLTNLMTGLDAQGGKAALTAMRARGDHWLGLASALEAPIEAAPAPRPAPVPPVDVRPRQLSVTRIKTLIRDPYAIYAAHVLNLRPLGPLQRAPDALLRGIVLHAVLDAYVRGTLEDPVTLSPDALMEAVRRGLAELPFPTIRQLWEARMGRVAPGFVTEEAVRQARAAPHPERLEIGGKVDLPATGFRLTGTADRIDIDDRGGAWIYDYKTGPVPSSERERYFDKQLLLEAGMALRGGFPNLAPRHIAGLAYIGLSSDAGEKPLDLDVAPPDEVWAEFERLIAGMLEEDHGFTARRAMQEDAAASDYDHLSRLGEWEVTDPAAKERLA</sequence>
<name>A0A1I1UBE3_9RHOB</name>
<evidence type="ECO:0000313" key="3">
    <source>
        <dbReference type="Proteomes" id="UP000325289"/>
    </source>
</evidence>
<proteinExistence type="predicted"/>
<dbReference type="Gene3D" id="3.90.320.10">
    <property type="match status" value="1"/>
</dbReference>
<dbReference type="AlphaFoldDB" id="A0A1I1UBE3"/>
<protein>
    <submittedName>
        <fullName evidence="2">Double-strand break repair protein AddB</fullName>
    </submittedName>
</protein>
<organism evidence="2 3">
    <name type="scientific">Roseivivax sediminis</name>
    <dbReference type="NCBI Taxonomy" id="936889"/>
    <lineage>
        <taxon>Bacteria</taxon>
        <taxon>Pseudomonadati</taxon>
        <taxon>Pseudomonadota</taxon>
        <taxon>Alphaproteobacteria</taxon>
        <taxon>Rhodobacterales</taxon>
        <taxon>Roseobacteraceae</taxon>
        <taxon>Roseivivax</taxon>
    </lineage>
</organism>
<dbReference type="Pfam" id="PF12705">
    <property type="entry name" value="PDDEXK_1"/>
    <property type="match status" value="1"/>
</dbReference>
<dbReference type="NCBIfam" id="TIGR02786">
    <property type="entry name" value="addB_alphas"/>
    <property type="match status" value="1"/>
</dbReference>
<dbReference type="InterPro" id="IPR038726">
    <property type="entry name" value="PDDEXK_AddAB-type"/>
</dbReference>
<feature type="domain" description="PD-(D/E)XK endonuclease-like" evidence="1">
    <location>
        <begin position="722"/>
        <end position="950"/>
    </location>
</feature>
<evidence type="ECO:0000259" key="1">
    <source>
        <dbReference type="Pfam" id="PF12705"/>
    </source>
</evidence>
<evidence type="ECO:0000313" key="2">
    <source>
        <dbReference type="EMBL" id="SFD68181.1"/>
    </source>
</evidence>
<dbReference type="RefSeq" id="WP_188129596.1">
    <property type="nucleotide sequence ID" value="NZ_FOMS01000002.1"/>
</dbReference>
<dbReference type="Proteomes" id="UP000325289">
    <property type="component" value="Unassembled WGS sequence"/>
</dbReference>
<dbReference type="EMBL" id="FOMS01000002">
    <property type="protein sequence ID" value="SFD68181.1"/>
    <property type="molecule type" value="Genomic_DNA"/>
</dbReference>